<dbReference type="InterPro" id="IPR050445">
    <property type="entry name" value="Bact_polysacc_biosynth/exp"/>
</dbReference>
<dbReference type="Gene3D" id="3.40.50.300">
    <property type="entry name" value="P-loop containing nucleotide triphosphate hydrolases"/>
    <property type="match status" value="1"/>
</dbReference>
<dbReference type="PANTHER" id="PTHR32309:SF13">
    <property type="entry name" value="FERRIC ENTEROBACTIN TRANSPORT PROTEIN FEPE"/>
    <property type="match status" value="1"/>
</dbReference>
<protein>
    <recommendedName>
        <fullName evidence="4">CobQ/CobB/MinD/ParA nucleotide binding domain-containing protein</fullName>
    </recommendedName>
</protein>
<keyword evidence="1" id="KW-0547">Nucleotide-binding</keyword>
<organism evidence="3">
    <name type="scientific">hydrothermal vent metagenome</name>
    <dbReference type="NCBI Taxonomy" id="652676"/>
    <lineage>
        <taxon>unclassified sequences</taxon>
        <taxon>metagenomes</taxon>
        <taxon>ecological metagenomes</taxon>
    </lineage>
</organism>
<dbReference type="AlphaFoldDB" id="A0A3B0SCZ6"/>
<proteinExistence type="predicted"/>
<evidence type="ECO:0000313" key="3">
    <source>
        <dbReference type="EMBL" id="VAW01893.1"/>
    </source>
</evidence>
<gene>
    <name evidence="3" type="ORF">MNBD_ALPHA05-1743</name>
</gene>
<keyword evidence="2" id="KW-0067">ATP-binding</keyword>
<evidence type="ECO:0008006" key="4">
    <source>
        <dbReference type="Google" id="ProtNLM"/>
    </source>
</evidence>
<dbReference type="CDD" id="cd05387">
    <property type="entry name" value="BY-kinase"/>
    <property type="match status" value="1"/>
</dbReference>
<accession>A0A3B0SCZ6</accession>
<dbReference type="InterPro" id="IPR027417">
    <property type="entry name" value="P-loop_NTPase"/>
</dbReference>
<dbReference type="GO" id="GO:0004713">
    <property type="term" value="F:protein tyrosine kinase activity"/>
    <property type="evidence" value="ECO:0007669"/>
    <property type="project" value="TreeGrafter"/>
</dbReference>
<dbReference type="PANTHER" id="PTHR32309">
    <property type="entry name" value="TYROSINE-PROTEIN KINASE"/>
    <property type="match status" value="1"/>
</dbReference>
<reference evidence="3" key="1">
    <citation type="submission" date="2018-06" db="EMBL/GenBank/DDBJ databases">
        <authorList>
            <person name="Zhirakovskaya E."/>
        </authorList>
    </citation>
    <scope>NUCLEOTIDE SEQUENCE</scope>
</reference>
<sequence>MDRIRQAVTRARSSANQAAALTTARQPQGLRFASQSAGDDHPPSEDRFALAACNFDRFGVHRIISNEQDPVLNAYRVLRTRVLQKMDAAGWKTIAVVSPGAGAGKTVTAINLAIAIGAKTGSHPMLADLDFYRPSVARYLGFREPPSLLDYFEGKRELDDVTVRPDLTDLLVMPNERVSRRGAEFLTSERTDQLIYTAVHDYKSRIVIFDMSPLLGCDDTIAFLPKVDCVLLVAASGQTRVSELKEARRILAKTNVIGTVLNKSPRALMANQYY</sequence>
<dbReference type="GO" id="GO:0005886">
    <property type="term" value="C:plasma membrane"/>
    <property type="evidence" value="ECO:0007669"/>
    <property type="project" value="TreeGrafter"/>
</dbReference>
<name>A0A3B0SCZ6_9ZZZZ</name>
<dbReference type="InterPro" id="IPR005702">
    <property type="entry name" value="Wzc-like_C"/>
</dbReference>
<evidence type="ECO:0000256" key="2">
    <source>
        <dbReference type="ARBA" id="ARBA00022840"/>
    </source>
</evidence>
<evidence type="ECO:0000256" key="1">
    <source>
        <dbReference type="ARBA" id="ARBA00022741"/>
    </source>
</evidence>
<dbReference type="EMBL" id="UOEH01000348">
    <property type="protein sequence ID" value="VAW01893.1"/>
    <property type="molecule type" value="Genomic_DNA"/>
</dbReference>
<dbReference type="SUPFAM" id="SSF52540">
    <property type="entry name" value="P-loop containing nucleoside triphosphate hydrolases"/>
    <property type="match status" value="1"/>
</dbReference>